<sequence length="183" mass="19641">MLWQLILLAIASNIDDLAAGVALGLKGRIPWRVIWVIAVLSGLTMSLGIIIGTQATGFLPGIIPIYFGTAVFAGIGCWFIWQGLKKGDHEEGEQEVSFGWKASIILGLALGVDSFAAGFSGGLTGYPIILTGFLAFSTSLLFIWVGSRFGNLISIRLIKDKVDYISGGLFILLSILIFFLELS</sequence>
<dbReference type="RefSeq" id="WP_184662879.1">
    <property type="nucleotide sequence ID" value="NZ_JACHHB010000002.1"/>
</dbReference>
<feature type="transmembrane region" description="Helical" evidence="5">
    <location>
        <begin position="32"/>
        <end position="52"/>
    </location>
</feature>
<evidence type="ECO:0000256" key="1">
    <source>
        <dbReference type="ARBA" id="ARBA00022475"/>
    </source>
</evidence>
<feature type="transmembrane region" description="Helical" evidence="5">
    <location>
        <begin position="58"/>
        <end position="81"/>
    </location>
</feature>
<name>A0A840QLZ7_9BACI</name>
<reference evidence="6 7" key="1">
    <citation type="submission" date="2020-08" db="EMBL/GenBank/DDBJ databases">
        <title>Genomic Encyclopedia of Type Strains, Phase IV (KMG-IV): sequencing the most valuable type-strain genomes for metagenomic binning, comparative biology and taxonomic classification.</title>
        <authorList>
            <person name="Goeker M."/>
        </authorList>
    </citation>
    <scope>NUCLEOTIDE SEQUENCE [LARGE SCALE GENOMIC DNA]</scope>
    <source>
        <strain evidence="6 7">DSM 24696</strain>
    </source>
</reference>
<dbReference type="PANTHER" id="PTHR35529">
    <property type="entry name" value="MANGANESE EFFLUX PUMP MNTP-RELATED"/>
    <property type="match status" value="1"/>
</dbReference>
<evidence type="ECO:0000256" key="2">
    <source>
        <dbReference type="ARBA" id="ARBA00022692"/>
    </source>
</evidence>
<evidence type="ECO:0000256" key="3">
    <source>
        <dbReference type="ARBA" id="ARBA00022989"/>
    </source>
</evidence>
<protein>
    <submittedName>
        <fullName evidence="6">Putative Mn2+ efflux pump MntP</fullName>
    </submittedName>
</protein>
<feature type="transmembrane region" description="Helical" evidence="5">
    <location>
        <begin position="102"/>
        <end position="122"/>
    </location>
</feature>
<evidence type="ECO:0000313" key="7">
    <source>
        <dbReference type="Proteomes" id="UP000551878"/>
    </source>
</evidence>
<comment type="caution">
    <text evidence="6">The sequence shown here is derived from an EMBL/GenBank/DDBJ whole genome shotgun (WGS) entry which is preliminary data.</text>
</comment>
<dbReference type="EMBL" id="JACHHB010000002">
    <property type="protein sequence ID" value="MBB5172402.1"/>
    <property type="molecule type" value="Genomic_DNA"/>
</dbReference>
<keyword evidence="3 5" id="KW-1133">Transmembrane helix</keyword>
<dbReference type="InterPro" id="IPR003810">
    <property type="entry name" value="Mntp/YtaF"/>
</dbReference>
<keyword evidence="1" id="KW-1003">Cell membrane</keyword>
<dbReference type="AlphaFoldDB" id="A0A840QLZ7"/>
<dbReference type="Proteomes" id="UP000551878">
    <property type="component" value="Unassembled WGS sequence"/>
</dbReference>
<keyword evidence="2 5" id="KW-0812">Transmembrane</keyword>
<proteinExistence type="predicted"/>
<dbReference type="Pfam" id="PF02659">
    <property type="entry name" value="Mntp"/>
    <property type="match status" value="1"/>
</dbReference>
<feature type="transmembrane region" description="Helical" evidence="5">
    <location>
        <begin position="162"/>
        <end position="180"/>
    </location>
</feature>
<dbReference type="PANTHER" id="PTHR35529:SF2">
    <property type="entry name" value="SPORULATION PROTEIN YTAF-RELATED"/>
    <property type="match status" value="1"/>
</dbReference>
<evidence type="ECO:0000256" key="4">
    <source>
        <dbReference type="ARBA" id="ARBA00023136"/>
    </source>
</evidence>
<organism evidence="6 7">
    <name type="scientific">Texcoconibacillus texcoconensis</name>
    <dbReference type="NCBI Taxonomy" id="1095777"/>
    <lineage>
        <taxon>Bacteria</taxon>
        <taxon>Bacillati</taxon>
        <taxon>Bacillota</taxon>
        <taxon>Bacilli</taxon>
        <taxon>Bacillales</taxon>
        <taxon>Bacillaceae</taxon>
        <taxon>Texcoconibacillus</taxon>
    </lineage>
</organism>
<feature type="transmembrane region" description="Helical" evidence="5">
    <location>
        <begin position="128"/>
        <end position="150"/>
    </location>
</feature>
<evidence type="ECO:0000313" key="6">
    <source>
        <dbReference type="EMBL" id="MBB5172402.1"/>
    </source>
</evidence>
<accession>A0A840QLZ7</accession>
<evidence type="ECO:0000256" key="5">
    <source>
        <dbReference type="SAM" id="Phobius"/>
    </source>
</evidence>
<gene>
    <name evidence="6" type="ORF">HNQ41_000546</name>
</gene>
<keyword evidence="7" id="KW-1185">Reference proteome</keyword>
<keyword evidence="4 5" id="KW-0472">Membrane</keyword>